<gene>
    <name evidence="3" type="ORF">ElyMa_004137800</name>
</gene>
<feature type="compositionally biased region" description="Basic and acidic residues" evidence="1">
    <location>
        <begin position="12"/>
        <end position="21"/>
    </location>
</feature>
<keyword evidence="4" id="KW-1185">Reference proteome</keyword>
<organism evidence="3 4">
    <name type="scientific">Elysia marginata</name>
    <dbReference type="NCBI Taxonomy" id="1093978"/>
    <lineage>
        <taxon>Eukaryota</taxon>
        <taxon>Metazoa</taxon>
        <taxon>Spiralia</taxon>
        <taxon>Lophotrochozoa</taxon>
        <taxon>Mollusca</taxon>
        <taxon>Gastropoda</taxon>
        <taxon>Heterobranchia</taxon>
        <taxon>Euthyneura</taxon>
        <taxon>Panpulmonata</taxon>
        <taxon>Sacoglossa</taxon>
        <taxon>Placobranchoidea</taxon>
        <taxon>Plakobranchidae</taxon>
        <taxon>Elysia</taxon>
    </lineage>
</organism>
<dbReference type="EMBL" id="BMAT01008389">
    <property type="protein sequence ID" value="GFR83940.1"/>
    <property type="molecule type" value="Genomic_DNA"/>
</dbReference>
<sequence length="103" mass="11007">MLKKQSTIRRIKGADQSEDAKPAGQSRSVVITDRRGDYRGDIGRTRGQTDIMLGFRSSIVVVVIIVVVVAVVATATAVAASATSAAVAVVILMTILELVRRRQ</sequence>
<evidence type="ECO:0000313" key="4">
    <source>
        <dbReference type="Proteomes" id="UP000762676"/>
    </source>
</evidence>
<evidence type="ECO:0000256" key="2">
    <source>
        <dbReference type="SAM" id="Phobius"/>
    </source>
</evidence>
<feature type="compositionally biased region" description="Basic residues" evidence="1">
    <location>
        <begin position="1"/>
        <end position="11"/>
    </location>
</feature>
<accession>A0AAV4GFR3</accession>
<feature type="region of interest" description="Disordered" evidence="1">
    <location>
        <begin position="1"/>
        <end position="27"/>
    </location>
</feature>
<name>A0AAV4GFR3_9GAST</name>
<keyword evidence="2" id="KW-1133">Transmembrane helix</keyword>
<evidence type="ECO:0000256" key="1">
    <source>
        <dbReference type="SAM" id="MobiDB-lite"/>
    </source>
</evidence>
<reference evidence="3 4" key="1">
    <citation type="journal article" date="2021" name="Elife">
        <title>Chloroplast acquisition without the gene transfer in kleptoplastic sea slugs, Plakobranchus ocellatus.</title>
        <authorList>
            <person name="Maeda T."/>
            <person name="Takahashi S."/>
            <person name="Yoshida T."/>
            <person name="Shimamura S."/>
            <person name="Takaki Y."/>
            <person name="Nagai Y."/>
            <person name="Toyoda A."/>
            <person name="Suzuki Y."/>
            <person name="Arimoto A."/>
            <person name="Ishii H."/>
            <person name="Satoh N."/>
            <person name="Nishiyama T."/>
            <person name="Hasebe M."/>
            <person name="Maruyama T."/>
            <person name="Minagawa J."/>
            <person name="Obokata J."/>
            <person name="Shigenobu S."/>
        </authorList>
    </citation>
    <scope>NUCLEOTIDE SEQUENCE [LARGE SCALE GENOMIC DNA]</scope>
</reference>
<evidence type="ECO:0000313" key="3">
    <source>
        <dbReference type="EMBL" id="GFR83940.1"/>
    </source>
</evidence>
<keyword evidence="2" id="KW-0472">Membrane</keyword>
<dbReference type="Proteomes" id="UP000762676">
    <property type="component" value="Unassembled WGS sequence"/>
</dbReference>
<dbReference type="AlphaFoldDB" id="A0AAV4GFR3"/>
<proteinExistence type="predicted"/>
<feature type="transmembrane region" description="Helical" evidence="2">
    <location>
        <begin position="53"/>
        <end position="73"/>
    </location>
</feature>
<keyword evidence="2" id="KW-0812">Transmembrane</keyword>
<feature type="transmembrane region" description="Helical" evidence="2">
    <location>
        <begin position="79"/>
        <end position="99"/>
    </location>
</feature>
<comment type="caution">
    <text evidence="3">The sequence shown here is derived from an EMBL/GenBank/DDBJ whole genome shotgun (WGS) entry which is preliminary data.</text>
</comment>
<protein>
    <submittedName>
        <fullName evidence="3">Uncharacterized protein</fullName>
    </submittedName>
</protein>